<evidence type="ECO:0000259" key="4">
    <source>
        <dbReference type="PROSITE" id="PS50043"/>
    </source>
</evidence>
<evidence type="ECO:0000256" key="1">
    <source>
        <dbReference type="ARBA" id="ARBA00022553"/>
    </source>
</evidence>
<feature type="domain" description="HTH luxR-type" evidence="4">
    <location>
        <begin position="131"/>
        <end position="196"/>
    </location>
</feature>
<dbReference type="SMART" id="SM00448">
    <property type="entry name" value="REC"/>
    <property type="match status" value="1"/>
</dbReference>
<organism evidence="6 7">
    <name type="scientific">Ideonella lacteola</name>
    <dbReference type="NCBI Taxonomy" id="2984193"/>
    <lineage>
        <taxon>Bacteria</taxon>
        <taxon>Pseudomonadati</taxon>
        <taxon>Pseudomonadota</taxon>
        <taxon>Betaproteobacteria</taxon>
        <taxon>Burkholderiales</taxon>
        <taxon>Sphaerotilaceae</taxon>
        <taxon>Ideonella</taxon>
    </lineage>
</organism>
<feature type="modified residue" description="4-aspartylphosphate" evidence="3">
    <location>
        <position position="54"/>
    </location>
</feature>
<dbReference type="EMBL" id="JBBUTG010000009">
    <property type="protein sequence ID" value="MEK8032209.1"/>
    <property type="molecule type" value="Genomic_DNA"/>
</dbReference>
<dbReference type="PROSITE" id="PS50110">
    <property type="entry name" value="RESPONSE_REGULATORY"/>
    <property type="match status" value="1"/>
</dbReference>
<evidence type="ECO:0000259" key="5">
    <source>
        <dbReference type="PROSITE" id="PS50110"/>
    </source>
</evidence>
<evidence type="ECO:0000256" key="2">
    <source>
        <dbReference type="ARBA" id="ARBA00023125"/>
    </source>
</evidence>
<dbReference type="InterPro" id="IPR011006">
    <property type="entry name" value="CheY-like_superfamily"/>
</dbReference>
<dbReference type="InterPro" id="IPR000792">
    <property type="entry name" value="Tscrpt_reg_LuxR_C"/>
</dbReference>
<evidence type="ECO:0000313" key="6">
    <source>
        <dbReference type="EMBL" id="MEK8032209.1"/>
    </source>
</evidence>
<dbReference type="SMART" id="SM00421">
    <property type="entry name" value="HTH_LUXR"/>
    <property type="match status" value="1"/>
</dbReference>
<gene>
    <name evidence="6" type="ORF">AACH06_15380</name>
</gene>
<dbReference type="InterPro" id="IPR016032">
    <property type="entry name" value="Sig_transdc_resp-reg_C-effctor"/>
</dbReference>
<keyword evidence="7" id="KW-1185">Reference proteome</keyword>
<dbReference type="CDD" id="cd17535">
    <property type="entry name" value="REC_NarL-like"/>
    <property type="match status" value="1"/>
</dbReference>
<protein>
    <submittedName>
        <fullName evidence="6">Response regulator transcription factor</fullName>
    </submittedName>
</protein>
<dbReference type="PRINTS" id="PR00038">
    <property type="entry name" value="HTHLUXR"/>
</dbReference>
<dbReference type="InterPro" id="IPR058245">
    <property type="entry name" value="NreC/VraR/RcsB-like_REC"/>
</dbReference>
<dbReference type="CDD" id="cd06170">
    <property type="entry name" value="LuxR_C_like"/>
    <property type="match status" value="1"/>
</dbReference>
<dbReference type="SUPFAM" id="SSF52172">
    <property type="entry name" value="CheY-like"/>
    <property type="match status" value="1"/>
</dbReference>
<keyword evidence="1 3" id="KW-0597">Phosphoprotein</keyword>
<comment type="caution">
    <text evidence="6">The sequence shown here is derived from an EMBL/GenBank/DDBJ whole genome shotgun (WGS) entry which is preliminary data.</text>
</comment>
<dbReference type="Pfam" id="PF00072">
    <property type="entry name" value="Response_reg"/>
    <property type="match status" value="1"/>
</dbReference>
<dbReference type="RefSeq" id="WP_341426622.1">
    <property type="nucleotide sequence ID" value="NZ_JBBUTG010000009.1"/>
</dbReference>
<dbReference type="PANTHER" id="PTHR45566">
    <property type="entry name" value="HTH-TYPE TRANSCRIPTIONAL REGULATOR YHJB-RELATED"/>
    <property type="match status" value="1"/>
</dbReference>
<evidence type="ECO:0000313" key="7">
    <source>
        <dbReference type="Proteomes" id="UP001371218"/>
    </source>
</evidence>
<dbReference type="SUPFAM" id="SSF46894">
    <property type="entry name" value="C-terminal effector domain of the bipartite response regulators"/>
    <property type="match status" value="1"/>
</dbReference>
<evidence type="ECO:0000256" key="3">
    <source>
        <dbReference type="PROSITE-ProRule" id="PRU00169"/>
    </source>
</evidence>
<dbReference type="PROSITE" id="PS50043">
    <property type="entry name" value="HTH_LUXR_2"/>
    <property type="match status" value="1"/>
</dbReference>
<proteinExistence type="predicted"/>
<sequence length="199" mass="21793">MNVLLVDDHPLFSVGFVHALQATAEHLHVRAVDSVDAGLTEAGRWPELNLVIVDYRLPDEDGLVGIGRFARAFPHLARLLISGIDEECLTIRARLAGAQGLVTKSSNLTEVIDAMQAVVSGQEWFHALDRHACSHPDPTTRQLEVLDLVAQGLPNKSIASRLSIAERTVKLHVTALLETMNARNRTHLLVIARERGLIG</sequence>
<accession>A0ABU9BR21</accession>
<keyword evidence="2" id="KW-0238">DNA-binding</keyword>
<name>A0ABU9BR21_9BURK</name>
<dbReference type="InterPro" id="IPR001789">
    <property type="entry name" value="Sig_transdc_resp-reg_receiver"/>
</dbReference>
<dbReference type="InterPro" id="IPR051015">
    <property type="entry name" value="EvgA-like"/>
</dbReference>
<dbReference type="Gene3D" id="3.40.50.2300">
    <property type="match status" value="1"/>
</dbReference>
<dbReference type="Proteomes" id="UP001371218">
    <property type="component" value="Unassembled WGS sequence"/>
</dbReference>
<feature type="domain" description="Response regulatory" evidence="5">
    <location>
        <begin position="2"/>
        <end position="119"/>
    </location>
</feature>
<dbReference type="PANTHER" id="PTHR45566:SF2">
    <property type="entry name" value="NARL SUBFAMILY"/>
    <property type="match status" value="1"/>
</dbReference>
<reference evidence="6 7" key="1">
    <citation type="submission" date="2024-04" db="EMBL/GenBank/DDBJ databases">
        <title>Novel species of the genus Ideonella isolated from streams.</title>
        <authorList>
            <person name="Lu H."/>
        </authorList>
    </citation>
    <scope>NUCLEOTIDE SEQUENCE [LARGE SCALE GENOMIC DNA]</scope>
    <source>
        <strain evidence="6 7">DXS29W</strain>
    </source>
</reference>
<dbReference type="Pfam" id="PF00196">
    <property type="entry name" value="GerE"/>
    <property type="match status" value="1"/>
</dbReference>